<dbReference type="Gene3D" id="1.25.40.10">
    <property type="entry name" value="Tetratricopeptide repeat domain"/>
    <property type="match status" value="2"/>
</dbReference>
<gene>
    <name evidence="2" type="ORF">BDW59DRAFT_64043</name>
</gene>
<dbReference type="SUPFAM" id="SSF52540">
    <property type="entry name" value="P-loop containing nucleoside triphosphate hydrolases"/>
    <property type="match status" value="1"/>
</dbReference>
<dbReference type="InterPro" id="IPR011990">
    <property type="entry name" value="TPR-like_helical_dom_sf"/>
</dbReference>
<proteinExistence type="predicted"/>
<keyword evidence="3" id="KW-1185">Reference proteome</keyword>
<dbReference type="InterPro" id="IPR002182">
    <property type="entry name" value="NB-ARC"/>
</dbReference>
<dbReference type="Gene3D" id="3.40.50.1580">
    <property type="entry name" value="Nucleoside phosphorylase domain"/>
    <property type="match status" value="1"/>
</dbReference>
<dbReference type="SUPFAM" id="SSF53167">
    <property type="entry name" value="Purine and uridine phosphorylases"/>
    <property type="match status" value="1"/>
</dbReference>
<dbReference type="PANTHER" id="PTHR46082">
    <property type="entry name" value="ATP/GTP-BINDING PROTEIN-RELATED"/>
    <property type="match status" value="1"/>
</dbReference>
<dbReference type="Gene3D" id="3.40.50.300">
    <property type="entry name" value="P-loop containing nucleotide triphosphate hydrolases"/>
    <property type="match status" value="1"/>
</dbReference>
<protein>
    <submittedName>
        <fullName evidence="2">Violaceus kinesin</fullName>
    </submittedName>
</protein>
<feature type="domain" description="NB-ARC" evidence="1">
    <location>
        <begin position="334"/>
        <end position="500"/>
    </location>
</feature>
<dbReference type="InterPro" id="IPR035994">
    <property type="entry name" value="Nucleoside_phosphorylase_sf"/>
</dbReference>
<dbReference type="Proteomes" id="UP001610335">
    <property type="component" value="Unassembled WGS sequence"/>
</dbReference>
<evidence type="ECO:0000259" key="1">
    <source>
        <dbReference type="Pfam" id="PF00931"/>
    </source>
</evidence>
<dbReference type="PANTHER" id="PTHR46082:SF11">
    <property type="entry name" value="AAA+ ATPASE DOMAIN-CONTAINING PROTEIN-RELATED"/>
    <property type="match status" value="1"/>
</dbReference>
<dbReference type="InterPro" id="IPR019734">
    <property type="entry name" value="TPR_rpt"/>
</dbReference>
<dbReference type="EMBL" id="JBFXLS010000003">
    <property type="protein sequence ID" value="KAL2833728.1"/>
    <property type="molecule type" value="Genomic_DNA"/>
</dbReference>
<accession>A0ABR4J3U5</accession>
<dbReference type="InterPro" id="IPR027417">
    <property type="entry name" value="P-loop_NTPase"/>
</dbReference>
<evidence type="ECO:0000313" key="2">
    <source>
        <dbReference type="EMBL" id="KAL2833728.1"/>
    </source>
</evidence>
<name>A0ABR4J3U5_9EURO</name>
<dbReference type="Pfam" id="PF13424">
    <property type="entry name" value="TPR_12"/>
    <property type="match status" value="2"/>
</dbReference>
<comment type="caution">
    <text evidence="2">The sequence shown here is derived from an EMBL/GenBank/DDBJ whole genome shotgun (WGS) entry which is preliminary data.</text>
</comment>
<dbReference type="Pfam" id="PF13374">
    <property type="entry name" value="TPR_10"/>
    <property type="match status" value="1"/>
</dbReference>
<organism evidence="2 3">
    <name type="scientific">Aspergillus cavernicola</name>
    <dbReference type="NCBI Taxonomy" id="176166"/>
    <lineage>
        <taxon>Eukaryota</taxon>
        <taxon>Fungi</taxon>
        <taxon>Dikarya</taxon>
        <taxon>Ascomycota</taxon>
        <taxon>Pezizomycotina</taxon>
        <taxon>Eurotiomycetes</taxon>
        <taxon>Eurotiomycetidae</taxon>
        <taxon>Eurotiales</taxon>
        <taxon>Aspergillaceae</taxon>
        <taxon>Aspergillus</taxon>
        <taxon>Aspergillus subgen. Nidulantes</taxon>
    </lineage>
</organism>
<evidence type="ECO:0000313" key="3">
    <source>
        <dbReference type="Proteomes" id="UP001610335"/>
    </source>
</evidence>
<dbReference type="SMART" id="SM00028">
    <property type="entry name" value="TPR"/>
    <property type="match status" value="5"/>
</dbReference>
<dbReference type="InterPro" id="IPR053137">
    <property type="entry name" value="NLR-like"/>
</dbReference>
<dbReference type="Pfam" id="PF00931">
    <property type="entry name" value="NB-ARC"/>
    <property type="match status" value="1"/>
</dbReference>
<dbReference type="SUPFAM" id="SSF48452">
    <property type="entry name" value="TPR-like"/>
    <property type="match status" value="2"/>
</dbReference>
<reference evidence="2 3" key="1">
    <citation type="submission" date="2024-07" db="EMBL/GenBank/DDBJ databases">
        <title>Section-level genome sequencing and comparative genomics of Aspergillus sections Usti and Cavernicolus.</title>
        <authorList>
            <consortium name="Lawrence Berkeley National Laboratory"/>
            <person name="Nybo J.L."/>
            <person name="Vesth T.C."/>
            <person name="Theobald S."/>
            <person name="Frisvad J.C."/>
            <person name="Larsen T.O."/>
            <person name="Kjaerboelling I."/>
            <person name="Rothschild-Mancinelli K."/>
            <person name="Lyhne E.K."/>
            <person name="Kogle M.E."/>
            <person name="Barry K."/>
            <person name="Clum A."/>
            <person name="Na H."/>
            <person name="Ledsgaard L."/>
            <person name="Lin J."/>
            <person name="Lipzen A."/>
            <person name="Kuo A."/>
            <person name="Riley R."/>
            <person name="Mondo S."/>
            <person name="LaButti K."/>
            <person name="Haridas S."/>
            <person name="Pangalinan J."/>
            <person name="Salamov A.A."/>
            <person name="Simmons B.A."/>
            <person name="Magnuson J.K."/>
            <person name="Chen J."/>
            <person name="Drula E."/>
            <person name="Henrissat B."/>
            <person name="Wiebenga A."/>
            <person name="Lubbers R.J."/>
            <person name="Gomes A.C."/>
            <person name="Makela M.R."/>
            <person name="Stajich J."/>
            <person name="Grigoriev I.V."/>
            <person name="Mortensen U.H."/>
            <person name="De vries R.P."/>
            <person name="Baker S.E."/>
            <person name="Andersen M.R."/>
        </authorList>
    </citation>
    <scope>NUCLEOTIDE SEQUENCE [LARGE SCALE GENOMIC DNA]</scope>
    <source>
        <strain evidence="2 3">CBS 600.67</strain>
    </source>
</reference>
<sequence>MGSKHDDYTVAWICALPLEMAATKIMLDKVHPALPQPETDHNAYTLGSIGSHNVVVACLPSGVYGTTSAAIVMAHMLPTFPSLRFSLMVGIGGGVPNRNTDIRLGDVIVSMPTETSGGVIQYDHGKTLCDGRLHCTASLNKPPQYLLTAISQIRSDTMAEDSRIKGNIAEVLHQHQESHEQFSRPTKDWLFKSSYDHRSKILDCSLCDQSHLVVRAPRETVEPTIHYGLIASGNQVMKDARTRDSIANEIDILCFEMEAAGLMDQFPCLVIRGVCDYCDSHKNKEWQGYAALTAAAYARALLEVIPLRSRGQNNGKSGCWMVPFARNLRFVGRKQEIARLNEALTQENGPPKITIYGLGGIGKTQIALETAYQVRERDSSCSIFWVACATYENIEQGYMGIAQKIGLQVNPEEAKEQVKAHLSQESAGKWLLVFDNADDIDMWIKDSPTTPALRGFLPQSQQGCILFTTRNRTLALKLASSLLITVPELDQETGLQMLDKSLLNYHQSIKNKDAVILLEQLAFLPLAITQATAYINENGISISMYSKLLGNQETQMIELLSEEFEDEHRYETIQNPVTTTWWISFQQIQRLNQLAIDYLSFMACINPRDIPLSLLPPPMSENEGTKAIGLLNAYSFVTRQADTASLTLHRLVWLATRTWLRKSQELTHQIMKAADHFSAVFPGGKPENRRLWREYLPHGLSLSREHYFQREQKRYTALLQRIAVCLDQDGRYKEAEELEVQVLEIQKQALGPEHPDTLISMANLALTYWNQGQWRKAEELGVQVLEIQKQVLGPEHPDTLTSMANLASTYWNQGQLKKAEELEVQVLAIQKQVLAPEHPDTLISMANLALTYWNQGQWKKAEELGVQVLEIRKQVLGPEHPDTLTSMANLAHTLKSQAKVQDALALLKECAQLQNKVLGQNHPDVRTSFNILRDWETAETRLPAQRSDLLDSASDSDAIVRI</sequence>